<comment type="cofactor">
    <cofactor evidence="1">
        <name>Zn(2+)</name>
        <dbReference type="ChEBI" id="CHEBI:29105"/>
    </cofactor>
</comment>
<evidence type="ECO:0000313" key="11">
    <source>
        <dbReference type="EMBL" id="KAJ8921372.1"/>
    </source>
</evidence>
<protein>
    <recommendedName>
        <fullName evidence="13">M13 family peptidase</fullName>
    </recommendedName>
</protein>
<evidence type="ECO:0000256" key="4">
    <source>
        <dbReference type="ARBA" id="ARBA00022670"/>
    </source>
</evidence>
<dbReference type="SUPFAM" id="SSF55486">
    <property type="entry name" value="Metalloproteases ('zincins'), catalytic domain"/>
    <property type="match status" value="1"/>
</dbReference>
<evidence type="ECO:0008006" key="13">
    <source>
        <dbReference type="Google" id="ProtNLM"/>
    </source>
</evidence>
<dbReference type="GO" id="GO:0046872">
    <property type="term" value="F:metal ion binding"/>
    <property type="evidence" value="ECO:0007669"/>
    <property type="project" value="UniProtKB-KW"/>
</dbReference>
<name>A0AAV8W4Y3_9CUCU</name>
<feature type="domain" description="Peptidase M13 N-terminal" evidence="10">
    <location>
        <begin position="34"/>
        <end position="413"/>
    </location>
</feature>
<keyword evidence="12" id="KW-1185">Reference proteome</keyword>
<dbReference type="PANTHER" id="PTHR11733:SF224">
    <property type="entry name" value="NEPRILYSIN-2"/>
    <property type="match status" value="1"/>
</dbReference>
<keyword evidence="8" id="KW-0482">Metalloprotease</keyword>
<gene>
    <name evidence="11" type="ORF">NQ315_002988</name>
</gene>
<dbReference type="EMBL" id="JANEYG010000010">
    <property type="protein sequence ID" value="KAJ8921372.1"/>
    <property type="molecule type" value="Genomic_DNA"/>
</dbReference>
<evidence type="ECO:0000256" key="3">
    <source>
        <dbReference type="ARBA" id="ARBA00007357"/>
    </source>
</evidence>
<reference evidence="11 12" key="1">
    <citation type="journal article" date="2023" name="Insect Mol. Biol.">
        <title>Genome sequencing provides insights into the evolution of gene families encoding plant cell wall-degrading enzymes in longhorned beetles.</title>
        <authorList>
            <person name="Shin N.R."/>
            <person name="Okamura Y."/>
            <person name="Kirsch R."/>
            <person name="Pauchet Y."/>
        </authorList>
    </citation>
    <scope>NUCLEOTIDE SEQUENCE [LARGE SCALE GENOMIC DNA]</scope>
    <source>
        <strain evidence="11">EAD_L_NR</strain>
    </source>
</reference>
<evidence type="ECO:0000256" key="6">
    <source>
        <dbReference type="ARBA" id="ARBA00022801"/>
    </source>
</evidence>
<dbReference type="Gene3D" id="1.10.1380.10">
    <property type="entry name" value="Neutral endopeptidase , domain2"/>
    <property type="match status" value="1"/>
</dbReference>
<dbReference type="InterPro" id="IPR018497">
    <property type="entry name" value="Peptidase_M13_C"/>
</dbReference>
<evidence type="ECO:0000259" key="10">
    <source>
        <dbReference type="Pfam" id="PF05649"/>
    </source>
</evidence>
<dbReference type="InterPro" id="IPR042089">
    <property type="entry name" value="Peptidase_M13_dom_2"/>
</dbReference>
<dbReference type="Gene3D" id="3.40.390.10">
    <property type="entry name" value="Collagenase (Catalytic Domain)"/>
    <property type="match status" value="1"/>
</dbReference>
<evidence type="ECO:0000256" key="5">
    <source>
        <dbReference type="ARBA" id="ARBA00022723"/>
    </source>
</evidence>
<dbReference type="Pfam" id="PF01431">
    <property type="entry name" value="Peptidase_M13"/>
    <property type="match status" value="1"/>
</dbReference>
<keyword evidence="5" id="KW-0479">Metal-binding</keyword>
<dbReference type="GO" id="GO:0005886">
    <property type="term" value="C:plasma membrane"/>
    <property type="evidence" value="ECO:0007669"/>
    <property type="project" value="UniProtKB-SubCell"/>
</dbReference>
<organism evidence="11 12">
    <name type="scientific">Exocentrus adspersus</name>
    <dbReference type="NCBI Taxonomy" id="1586481"/>
    <lineage>
        <taxon>Eukaryota</taxon>
        <taxon>Metazoa</taxon>
        <taxon>Ecdysozoa</taxon>
        <taxon>Arthropoda</taxon>
        <taxon>Hexapoda</taxon>
        <taxon>Insecta</taxon>
        <taxon>Pterygota</taxon>
        <taxon>Neoptera</taxon>
        <taxon>Endopterygota</taxon>
        <taxon>Coleoptera</taxon>
        <taxon>Polyphaga</taxon>
        <taxon>Cucujiformia</taxon>
        <taxon>Chrysomeloidea</taxon>
        <taxon>Cerambycidae</taxon>
        <taxon>Lamiinae</taxon>
        <taxon>Acanthocinini</taxon>
        <taxon>Exocentrus</taxon>
    </lineage>
</organism>
<comment type="subcellular location">
    <subcellularLocation>
        <location evidence="2">Cell membrane</location>
        <topology evidence="2">Single-pass type II membrane protein</topology>
    </subcellularLocation>
</comment>
<sequence>LCFKFLVKVEVCTTPTCVRSSMELLQYIDKKVDPCEDFYRFSCGNFLQKADVDERGYQSVNKAVENEIQSKVRSMLEQPIQTEDRLAFKQAKKFYRACINETAREAEGLMLIKAIFKQIGGWPTLEGDKWSQESFDWRSAIHKLRAMGIGPHFFFQVTVDKDKLNETRYVLGIHDMQYSPSKIQDSVKKLYSDYMVEVAAAFGAKVDVARKDAQAYINILLKLAKISEESILLNKTGLYEVYTLSELQGNYPGIPWYTYLNGLLAPVESIYYDDVVVVTEPFYLNGLLKIFEETSNRTLANFIVWNTLQHLIQYLPGKILNKAYEYLGKVNGVIPVEPRWMVCLKSVQERMNSVVAAAYIEHFFGEYSRTNIGEMILNIKIQFKNNLKGLYWLDEKSKRLTIEQLLNNIEDIGADDDLRDMHLYNKVYEEVEIYENKLLQSVLALDFVNLNLKYGKLKKPVKENWTGNSSFVTGLNVYYFPKEHTLKFPAGIFGGVYYQDDRPQYMNYGALGSVIAHEMSHILMARDKDSTGDLRSRWSTESLLRYEEKLECLAEQYGKFEIGELDKHVDTQKTRDEDMADLAGLKIAYDTYVNWVDMNDYEPRLPAIRLCAKFTPQTMERYVASYLWSPPQFRVNGPLQNIMEFATDFRCPYGSKMNPEKKCMVW</sequence>
<dbReference type="Proteomes" id="UP001159042">
    <property type="component" value="Unassembled WGS sequence"/>
</dbReference>
<evidence type="ECO:0000256" key="1">
    <source>
        <dbReference type="ARBA" id="ARBA00001947"/>
    </source>
</evidence>
<dbReference type="GO" id="GO:0004222">
    <property type="term" value="F:metalloendopeptidase activity"/>
    <property type="evidence" value="ECO:0007669"/>
    <property type="project" value="InterPro"/>
</dbReference>
<feature type="domain" description="Peptidase M13 C-terminal" evidence="9">
    <location>
        <begin position="476"/>
        <end position="665"/>
    </location>
</feature>
<keyword evidence="6" id="KW-0378">Hydrolase</keyword>
<dbReference type="InterPro" id="IPR000718">
    <property type="entry name" value="Peptidase_M13"/>
</dbReference>
<dbReference type="InterPro" id="IPR024079">
    <property type="entry name" value="MetalloPept_cat_dom_sf"/>
</dbReference>
<feature type="non-terminal residue" evidence="11">
    <location>
        <position position="1"/>
    </location>
</feature>
<dbReference type="InterPro" id="IPR008753">
    <property type="entry name" value="Peptidase_M13_N"/>
</dbReference>
<keyword evidence="4" id="KW-0645">Protease</keyword>
<keyword evidence="7" id="KW-0862">Zinc</keyword>
<dbReference type="CDD" id="cd08662">
    <property type="entry name" value="M13"/>
    <property type="match status" value="1"/>
</dbReference>
<evidence type="ECO:0000256" key="2">
    <source>
        <dbReference type="ARBA" id="ARBA00004401"/>
    </source>
</evidence>
<proteinExistence type="inferred from homology"/>
<evidence type="ECO:0000313" key="12">
    <source>
        <dbReference type="Proteomes" id="UP001159042"/>
    </source>
</evidence>
<dbReference type="PANTHER" id="PTHR11733">
    <property type="entry name" value="ZINC METALLOPROTEASE FAMILY M13 NEPRILYSIN-RELATED"/>
    <property type="match status" value="1"/>
</dbReference>
<dbReference type="GO" id="GO:0016485">
    <property type="term" value="P:protein processing"/>
    <property type="evidence" value="ECO:0007669"/>
    <property type="project" value="TreeGrafter"/>
</dbReference>
<dbReference type="PRINTS" id="PR00786">
    <property type="entry name" value="NEPRILYSIN"/>
</dbReference>
<comment type="caution">
    <text evidence="11">The sequence shown here is derived from an EMBL/GenBank/DDBJ whole genome shotgun (WGS) entry which is preliminary data.</text>
</comment>
<dbReference type="PROSITE" id="PS51885">
    <property type="entry name" value="NEPRILYSIN"/>
    <property type="match status" value="1"/>
</dbReference>
<evidence type="ECO:0000256" key="8">
    <source>
        <dbReference type="ARBA" id="ARBA00023049"/>
    </source>
</evidence>
<accession>A0AAV8W4Y3</accession>
<dbReference type="AlphaFoldDB" id="A0AAV8W4Y3"/>
<evidence type="ECO:0000256" key="7">
    <source>
        <dbReference type="ARBA" id="ARBA00022833"/>
    </source>
</evidence>
<evidence type="ECO:0000259" key="9">
    <source>
        <dbReference type="Pfam" id="PF01431"/>
    </source>
</evidence>
<dbReference type="Pfam" id="PF05649">
    <property type="entry name" value="Peptidase_M13_N"/>
    <property type="match status" value="1"/>
</dbReference>
<comment type="similarity">
    <text evidence="3">Belongs to the peptidase M13 family.</text>
</comment>